<dbReference type="Proteomes" id="UP000199406">
    <property type="component" value="Unassembled WGS sequence"/>
</dbReference>
<evidence type="ECO:0000313" key="3">
    <source>
        <dbReference type="Proteomes" id="UP000199406"/>
    </source>
</evidence>
<dbReference type="EMBL" id="FNBT01000010">
    <property type="protein sequence ID" value="SDG04854.1"/>
    <property type="molecule type" value="Genomic_DNA"/>
</dbReference>
<keyword evidence="1" id="KW-0472">Membrane</keyword>
<evidence type="ECO:0000256" key="1">
    <source>
        <dbReference type="SAM" id="Phobius"/>
    </source>
</evidence>
<organism evidence="2 3">
    <name type="scientific">Blastococcus aurantiacus</name>
    <dbReference type="NCBI Taxonomy" id="1550231"/>
    <lineage>
        <taxon>Bacteria</taxon>
        <taxon>Bacillati</taxon>
        <taxon>Actinomycetota</taxon>
        <taxon>Actinomycetes</taxon>
        <taxon>Geodermatophilales</taxon>
        <taxon>Geodermatophilaceae</taxon>
        <taxon>Blastococcus</taxon>
    </lineage>
</organism>
<feature type="transmembrane region" description="Helical" evidence="1">
    <location>
        <begin position="27"/>
        <end position="44"/>
    </location>
</feature>
<gene>
    <name evidence="2" type="ORF">SAMN05660662_0143</name>
</gene>
<proteinExistence type="predicted"/>
<name>A0A1G7R2C4_9ACTN</name>
<dbReference type="AlphaFoldDB" id="A0A1G7R2C4"/>
<evidence type="ECO:0000313" key="2">
    <source>
        <dbReference type="EMBL" id="SDG04854.1"/>
    </source>
</evidence>
<sequence>MLWGAFLFDLVLIAGLAGLAYAFGLDVWVAISGGVGGFIGFLLLQTPPMQRWLHHVREGRSGSDQPRSDAP</sequence>
<keyword evidence="1" id="KW-0812">Transmembrane</keyword>
<protein>
    <submittedName>
        <fullName evidence="2">Uncharacterized protein</fullName>
    </submittedName>
</protein>
<accession>A0A1G7R2C4</accession>
<dbReference type="STRING" id="1550231.SAMN05660662_0143"/>
<keyword evidence="3" id="KW-1185">Reference proteome</keyword>
<keyword evidence="1" id="KW-1133">Transmembrane helix</keyword>
<reference evidence="3" key="1">
    <citation type="submission" date="2016-10" db="EMBL/GenBank/DDBJ databases">
        <authorList>
            <person name="Varghese N."/>
            <person name="Submissions S."/>
        </authorList>
    </citation>
    <scope>NUCLEOTIDE SEQUENCE [LARGE SCALE GENOMIC DNA]</scope>
    <source>
        <strain evidence="3">DSM 44268</strain>
    </source>
</reference>